<evidence type="ECO:0000313" key="2">
    <source>
        <dbReference type="Proteomes" id="UP000805193"/>
    </source>
</evidence>
<accession>A0AC60PG05</accession>
<reference evidence="1 2" key="1">
    <citation type="journal article" date="2020" name="Cell">
        <title>Large-Scale Comparative Analyses of Tick Genomes Elucidate Their Genetic Diversity and Vector Capacities.</title>
        <authorList>
            <consortium name="Tick Genome and Microbiome Consortium (TIGMIC)"/>
            <person name="Jia N."/>
            <person name="Wang J."/>
            <person name="Shi W."/>
            <person name="Du L."/>
            <person name="Sun Y."/>
            <person name="Zhan W."/>
            <person name="Jiang J.F."/>
            <person name="Wang Q."/>
            <person name="Zhang B."/>
            <person name="Ji P."/>
            <person name="Bell-Sakyi L."/>
            <person name="Cui X.M."/>
            <person name="Yuan T.T."/>
            <person name="Jiang B.G."/>
            <person name="Yang W.F."/>
            <person name="Lam T.T."/>
            <person name="Chang Q.C."/>
            <person name="Ding S.J."/>
            <person name="Wang X.J."/>
            <person name="Zhu J.G."/>
            <person name="Ruan X.D."/>
            <person name="Zhao L."/>
            <person name="Wei J.T."/>
            <person name="Ye R.Z."/>
            <person name="Que T.C."/>
            <person name="Du C.H."/>
            <person name="Zhou Y.H."/>
            <person name="Cheng J.X."/>
            <person name="Dai P.F."/>
            <person name="Guo W.B."/>
            <person name="Han X.H."/>
            <person name="Huang E.J."/>
            <person name="Li L.F."/>
            <person name="Wei W."/>
            <person name="Gao Y.C."/>
            <person name="Liu J.Z."/>
            <person name="Shao H.Z."/>
            <person name="Wang X."/>
            <person name="Wang C.C."/>
            <person name="Yang T.C."/>
            <person name="Huo Q.B."/>
            <person name="Li W."/>
            <person name="Chen H.Y."/>
            <person name="Chen S.E."/>
            <person name="Zhou L.G."/>
            <person name="Ni X.B."/>
            <person name="Tian J.H."/>
            <person name="Sheng Y."/>
            <person name="Liu T."/>
            <person name="Pan Y.S."/>
            <person name="Xia L.Y."/>
            <person name="Li J."/>
            <person name="Zhao F."/>
            <person name="Cao W.C."/>
        </authorList>
    </citation>
    <scope>NUCLEOTIDE SEQUENCE [LARGE SCALE GENOMIC DNA]</scope>
    <source>
        <strain evidence="1">Iper-2018</strain>
    </source>
</reference>
<evidence type="ECO:0000313" key="1">
    <source>
        <dbReference type="EMBL" id="KAG0418469.1"/>
    </source>
</evidence>
<dbReference type="Proteomes" id="UP000805193">
    <property type="component" value="Unassembled WGS sequence"/>
</dbReference>
<comment type="caution">
    <text evidence="1">The sequence shown here is derived from an EMBL/GenBank/DDBJ whole genome shotgun (WGS) entry which is preliminary data.</text>
</comment>
<sequence length="155" mass="16427">MSSDGRADSIPRRRLVRQRPACPGPSAPLTALPVAETPSTGNANEVVLWAVGAVCLTGHGSFGSQELGRRDDSDTQRSLVLFASFLTPNRQDRDIRQHDTSASVTSFVSTSGPLLMYDGQSPVEYAFQRAFVVAQYTDAAAGSNVTNAAASRPGD</sequence>
<dbReference type="EMBL" id="JABSTQ010010735">
    <property type="protein sequence ID" value="KAG0418469.1"/>
    <property type="molecule type" value="Genomic_DNA"/>
</dbReference>
<protein>
    <submittedName>
        <fullName evidence="1">Uncharacterized protein</fullName>
    </submittedName>
</protein>
<name>A0AC60PG05_IXOPE</name>
<gene>
    <name evidence="1" type="ORF">HPB47_004817</name>
</gene>
<keyword evidence="2" id="KW-1185">Reference proteome</keyword>
<organism evidence="1 2">
    <name type="scientific">Ixodes persulcatus</name>
    <name type="common">Taiga tick</name>
    <dbReference type="NCBI Taxonomy" id="34615"/>
    <lineage>
        <taxon>Eukaryota</taxon>
        <taxon>Metazoa</taxon>
        <taxon>Ecdysozoa</taxon>
        <taxon>Arthropoda</taxon>
        <taxon>Chelicerata</taxon>
        <taxon>Arachnida</taxon>
        <taxon>Acari</taxon>
        <taxon>Parasitiformes</taxon>
        <taxon>Ixodida</taxon>
        <taxon>Ixodoidea</taxon>
        <taxon>Ixodidae</taxon>
        <taxon>Ixodinae</taxon>
        <taxon>Ixodes</taxon>
    </lineage>
</organism>
<proteinExistence type="predicted"/>